<dbReference type="GO" id="GO:0005737">
    <property type="term" value="C:cytoplasm"/>
    <property type="evidence" value="ECO:0007669"/>
    <property type="project" value="UniProtKB-SubCell"/>
</dbReference>
<keyword evidence="3" id="KW-0808">Transferase</keyword>
<dbReference type="Proteomes" id="UP000005317">
    <property type="component" value="Unassembled WGS sequence"/>
</dbReference>
<dbReference type="InterPro" id="IPR000073">
    <property type="entry name" value="AB_hydrolase_1"/>
</dbReference>
<dbReference type="OrthoDB" id="7208816at2"/>
<feature type="domain" description="AB hydrolase-1" evidence="5">
    <location>
        <begin position="282"/>
        <end position="526"/>
    </location>
</feature>
<dbReference type="PANTHER" id="PTHR36837">
    <property type="entry name" value="POLY(3-HYDROXYALKANOATE) POLYMERASE SUBUNIT PHAC"/>
    <property type="match status" value="1"/>
</dbReference>
<organism evidence="7 8">
    <name type="scientific">Thiothrix nivea (strain ATCC 35100 / DSM 5205 / JP2)</name>
    <dbReference type="NCBI Taxonomy" id="870187"/>
    <lineage>
        <taxon>Bacteria</taxon>
        <taxon>Pseudomonadati</taxon>
        <taxon>Pseudomonadota</taxon>
        <taxon>Gammaproteobacteria</taxon>
        <taxon>Thiotrichales</taxon>
        <taxon>Thiotrichaceae</taxon>
        <taxon>Thiothrix</taxon>
    </lineage>
</organism>
<evidence type="ECO:0000313" key="8">
    <source>
        <dbReference type="Proteomes" id="UP000005317"/>
    </source>
</evidence>
<dbReference type="EMBL" id="JH651384">
    <property type="protein sequence ID" value="EIJ36113.1"/>
    <property type="molecule type" value="Genomic_DNA"/>
</dbReference>
<sequence length="600" mass="67649">MGSPIKTTTEPQRFQPLQLQANLTKAFMLWQLFNARMAQASAKTRPASSAGDMAFPNALKNWFINLAYHPARIIQHNQELLQKQFSLWQRLNMRLLGFPGISLSDDESNKDRRFKDPAWKEGPLSEAVMQTYLNFAGYWKALAELDTRLPEQESKKAQFFLNNLLDALAPNNFPHTNPQVWQAIRDTNGDNLVKGMENLLNDFQDGELRIRMTDMQAFELGRDIATTPGQVVFRNELMELIQYTPTTGTVRKTPLLIVPPWINKYYILDLREQNSFVKWAVEQGHTVFMISWINPGSEQRDLTFDEYVEKGTLTAMDMIEQATGEREVNMVGYCLGGTLSGITLAWLAAKGDGRVKSATFFTTLLDFSEPGEIGVFLDDAQVTSIEERMDKNGGYLEGKNMGAAFNMLRANDLIWSFFVNLYLLGKDPIPFDLLYWNSDSTRMPAAMHSFYLRNMYLNNRLREPGGITVNGAAIDLSKVTTPVYFVSTQDDHIAPWKTTYKGAQLFSGPVRFVLGQSGHIAGIVNPAAKDKYGHWTNGTLATDPDQWLKSATPSKQSWWHDWDKWVSAYAGEQTEAREPGAGKLPAMCPAPGTYVKVKAG</sequence>
<evidence type="ECO:0000256" key="3">
    <source>
        <dbReference type="ARBA" id="ARBA00022679"/>
    </source>
</evidence>
<dbReference type="NCBIfam" id="TIGR01838">
    <property type="entry name" value="PHA_synth_I"/>
    <property type="match status" value="1"/>
</dbReference>
<evidence type="ECO:0000256" key="4">
    <source>
        <dbReference type="ARBA" id="ARBA00023315"/>
    </source>
</evidence>
<feature type="domain" description="Poly-beta-hydroxybutyrate polymerase N-terminal" evidence="6">
    <location>
        <begin position="110"/>
        <end position="280"/>
    </location>
</feature>
<dbReference type="InterPro" id="IPR029058">
    <property type="entry name" value="AB_hydrolase_fold"/>
</dbReference>
<keyword evidence="2" id="KW-0963">Cytoplasm</keyword>
<dbReference type="Gene3D" id="3.40.50.1820">
    <property type="entry name" value="alpha/beta hydrolase"/>
    <property type="match status" value="1"/>
</dbReference>
<keyword evidence="4" id="KW-0012">Acyltransferase</keyword>
<dbReference type="GO" id="GO:0016746">
    <property type="term" value="F:acyltransferase activity"/>
    <property type="evidence" value="ECO:0007669"/>
    <property type="project" value="UniProtKB-KW"/>
</dbReference>
<dbReference type="GO" id="GO:0042619">
    <property type="term" value="P:poly-hydroxybutyrate biosynthetic process"/>
    <property type="evidence" value="ECO:0007669"/>
    <property type="project" value="InterPro"/>
</dbReference>
<dbReference type="SUPFAM" id="SSF53474">
    <property type="entry name" value="alpha/beta-Hydrolases"/>
    <property type="match status" value="1"/>
</dbReference>
<dbReference type="InterPro" id="IPR010963">
    <property type="entry name" value="PHA_synth_I"/>
</dbReference>
<dbReference type="RefSeq" id="WP_002709999.1">
    <property type="nucleotide sequence ID" value="NZ_JH651384.1"/>
</dbReference>
<evidence type="ECO:0000259" key="6">
    <source>
        <dbReference type="Pfam" id="PF07167"/>
    </source>
</evidence>
<protein>
    <submittedName>
        <fullName evidence="7">Poly(R)-hydroxyalkanoic acid synthase, class I</fullName>
    </submittedName>
</protein>
<evidence type="ECO:0000313" key="7">
    <source>
        <dbReference type="EMBL" id="EIJ36113.1"/>
    </source>
</evidence>
<accession>A0A656HIB0</accession>
<name>A0A656HIB0_THINJ</name>
<dbReference type="PANTHER" id="PTHR36837:SF5">
    <property type="entry name" value="POLY-3-HYDROXYBUTYRATE SYNTHASE"/>
    <property type="match status" value="1"/>
</dbReference>
<evidence type="ECO:0000256" key="2">
    <source>
        <dbReference type="ARBA" id="ARBA00022490"/>
    </source>
</evidence>
<evidence type="ECO:0000259" key="5">
    <source>
        <dbReference type="Pfam" id="PF00561"/>
    </source>
</evidence>
<dbReference type="Pfam" id="PF07167">
    <property type="entry name" value="PhaC_N"/>
    <property type="match status" value="1"/>
</dbReference>
<reference evidence="8" key="1">
    <citation type="journal article" date="2011" name="Stand. Genomic Sci.">
        <title>Genome sequence of the filamentous, gliding Thiothrix nivea neotype strain (JP2(T)).</title>
        <authorList>
            <person name="Lapidus A."/>
            <person name="Nolan M."/>
            <person name="Lucas S."/>
            <person name="Glavina Del Rio T."/>
            <person name="Tice H."/>
            <person name="Cheng J.F."/>
            <person name="Tapia R."/>
            <person name="Han C."/>
            <person name="Goodwin L."/>
            <person name="Pitluck S."/>
            <person name="Liolios K."/>
            <person name="Pagani I."/>
            <person name="Ivanova N."/>
            <person name="Huntemann M."/>
            <person name="Mavromatis K."/>
            <person name="Mikhailova N."/>
            <person name="Pati A."/>
            <person name="Chen A."/>
            <person name="Palaniappan K."/>
            <person name="Land M."/>
            <person name="Brambilla E.M."/>
            <person name="Rohde M."/>
            <person name="Abt B."/>
            <person name="Verbarg S."/>
            <person name="Goker M."/>
            <person name="Bristow J."/>
            <person name="Eisen J.A."/>
            <person name="Markowitz V."/>
            <person name="Hugenholtz P."/>
            <person name="Kyrpides N.C."/>
            <person name="Klenk H.P."/>
            <person name="Woyke T."/>
        </authorList>
    </citation>
    <scope>NUCLEOTIDE SEQUENCE [LARGE SCALE GENOMIC DNA]</scope>
    <source>
        <strain evidence="8">ATCC 35100 / DSM 5205 / JP2</strain>
    </source>
</reference>
<keyword evidence="8" id="KW-1185">Reference proteome</keyword>
<evidence type="ECO:0000256" key="1">
    <source>
        <dbReference type="ARBA" id="ARBA00004496"/>
    </source>
</evidence>
<gene>
    <name evidence="7" type="ORF">Thini_3608</name>
</gene>
<dbReference type="Pfam" id="PF00561">
    <property type="entry name" value="Abhydrolase_1"/>
    <property type="match status" value="1"/>
</dbReference>
<dbReference type="InterPro" id="IPR010941">
    <property type="entry name" value="PhaC_N"/>
</dbReference>
<comment type="subcellular location">
    <subcellularLocation>
        <location evidence="1">Cytoplasm</location>
    </subcellularLocation>
</comment>
<dbReference type="AlphaFoldDB" id="A0A656HIB0"/>
<dbReference type="InterPro" id="IPR051321">
    <property type="entry name" value="PHA/PHB_synthase"/>
</dbReference>
<proteinExistence type="predicted"/>